<dbReference type="Pfam" id="PF01464">
    <property type="entry name" value="SLT"/>
    <property type="match status" value="1"/>
</dbReference>
<dbReference type="EMBL" id="AZHX01002218">
    <property type="protein sequence ID" value="ETW96200.1"/>
    <property type="molecule type" value="Genomic_DNA"/>
</dbReference>
<dbReference type="InterPro" id="IPR023346">
    <property type="entry name" value="Lysozyme-like_dom_sf"/>
</dbReference>
<evidence type="ECO:0000259" key="1">
    <source>
        <dbReference type="Pfam" id="PF01464"/>
    </source>
</evidence>
<sequence>MARQPHGLGSCLSKCLLGSLFVVLCLLGMPATGWEIDLDDPAATASRVLFEDVPEVLDELPVEVLLARTRTPAWHEGLLQILSHRGASRQVLRPPVPSAEAVCASLETVLPYFDLTADHLPEPLRQRLCKRIRTYAVRYRRDVQTMLYRADDYLPMIKRTLRGYGLPTYYAYVPLVESAFQVDAMHGGSGARGLWQLLRDTARARFNRFQGR</sequence>
<evidence type="ECO:0000313" key="3">
    <source>
        <dbReference type="Proteomes" id="UP000019140"/>
    </source>
</evidence>
<dbReference type="Proteomes" id="UP000019140">
    <property type="component" value="Unassembled WGS sequence"/>
</dbReference>
<dbReference type="Gene3D" id="1.10.530.10">
    <property type="match status" value="1"/>
</dbReference>
<feature type="domain" description="Transglycosylase SLT" evidence="1">
    <location>
        <begin position="158"/>
        <end position="204"/>
    </location>
</feature>
<comment type="caution">
    <text evidence="2">The sequence shown here is derived from an EMBL/GenBank/DDBJ whole genome shotgun (WGS) entry which is preliminary data.</text>
</comment>
<dbReference type="InterPro" id="IPR008258">
    <property type="entry name" value="Transglycosylase_SLT_dom_1"/>
</dbReference>
<evidence type="ECO:0000313" key="2">
    <source>
        <dbReference type="EMBL" id="ETW96200.1"/>
    </source>
</evidence>
<protein>
    <recommendedName>
        <fullName evidence="1">Transglycosylase SLT domain-containing protein</fullName>
    </recommendedName>
</protein>
<proteinExistence type="predicted"/>
<accession>W4LES0</accession>
<dbReference type="SUPFAM" id="SSF53955">
    <property type="entry name" value="Lysozyme-like"/>
    <property type="match status" value="1"/>
</dbReference>
<organism evidence="2 3">
    <name type="scientific">Candidatus Entotheonella gemina</name>
    <dbReference type="NCBI Taxonomy" id="1429439"/>
    <lineage>
        <taxon>Bacteria</taxon>
        <taxon>Pseudomonadati</taxon>
        <taxon>Nitrospinota/Tectimicrobiota group</taxon>
        <taxon>Candidatus Tectimicrobiota</taxon>
        <taxon>Candidatus Entotheonellia</taxon>
        <taxon>Candidatus Entotheonellales</taxon>
        <taxon>Candidatus Entotheonellaceae</taxon>
        <taxon>Candidatus Entotheonella</taxon>
    </lineage>
</organism>
<reference evidence="2 3" key="1">
    <citation type="journal article" date="2014" name="Nature">
        <title>An environmental bacterial taxon with a large and distinct metabolic repertoire.</title>
        <authorList>
            <person name="Wilson M.C."/>
            <person name="Mori T."/>
            <person name="Ruckert C."/>
            <person name="Uria A.R."/>
            <person name="Helf M.J."/>
            <person name="Takada K."/>
            <person name="Gernert C."/>
            <person name="Steffens U.A."/>
            <person name="Heycke N."/>
            <person name="Schmitt S."/>
            <person name="Rinke C."/>
            <person name="Helfrich E.J."/>
            <person name="Brachmann A.O."/>
            <person name="Gurgui C."/>
            <person name="Wakimoto T."/>
            <person name="Kracht M."/>
            <person name="Crusemann M."/>
            <person name="Hentschel U."/>
            <person name="Abe I."/>
            <person name="Matsunaga S."/>
            <person name="Kalinowski J."/>
            <person name="Takeyama H."/>
            <person name="Piel J."/>
        </authorList>
    </citation>
    <scope>NUCLEOTIDE SEQUENCE [LARGE SCALE GENOMIC DNA]</scope>
    <source>
        <strain evidence="3">TSY2</strain>
    </source>
</reference>
<dbReference type="HOGENOM" id="CLU_1297901_0_0_7"/>
<dbReference type="AlphaFoldDB" id="W4LES0"/>
<keyword evidence="3" id="KW-1185">Reference proteome</keyword>
<gene>
    <name evidence="2" type="ORF">ETSY2_46850</name>
</gene>
<name>W4LES0_9BACT</name>